<reference evidence="1" key="1">
    <citation type="submission" date="2022-02" db="EMBL/GenBank/DDBJ databases">
        <title>Plant Genome Project.</title>
        <authorList>
            <person name="Zhang R.-G."/>
        </authorList>
    </citation>
    <scope>NUCLEOTIDE SEQUENCE</scope>
    <source>
        <strain evidence="1">AT1</strain>
    </source>
</reference>
<gene>
    <name evidence="1" type="ORF">RHMOL_Rhmol03G0140700</name>
</gene>
<dbReference type="EMBL" id="CM046390">
    <property type="protein sequence ID" value="KAI8563842.1"/>
    <property type="molecule type" value="Genomic_DNA"/>
</dbReference>
<sequence>MLWGCILPRDAKAIQGLIEDITGEIAQALFIVSCYCSAFYSFRLGVCTSIFYWQAGARALVVNDRCQAQEQEIEDLKKALAQMEDDLKIARETCDLYLADFQRCDKERGLAEGRATKAEEDATTVRVTQAREVEAATNKGYDEGWDAAGVEYKKQVREIETELYRDRFLDGLRFNHEVLLSKFDLSEDSELRALLEDPPEELVTPEQKDEQVPNPEAETLPEGQANPNATAPTEDV</sequence>
<organism evidence="1 2">
    <name type="scientific">Rhododendron molle</name>
    <name type="common">Chinese azalea</name>
    <name type="synonym">Azalea mollis</name>
    <dbReference type="NCBI Taxonomy" id="49168"/>
    <lineage>
        <taxon>Eukaryota</taxon>
        <taxon>Viridiplantae</taxon>
        <taxon>Streptophyta</taxon>
        <taxon>Embryophyta</taxon>
        <taxon>Tracheophyta</taxon>
        <taxon>Spermatophyta</taxon>
        <taxon>Magnoliopsida</taxon>
        <taxon>eudicotyledons</taxon>
        <taxon>Gunneridae</taxon>
        <taxon>Pentapetalae</taxon>
        <taxon>asterids</taxon>
        <taxon>Ericales</taxon>
        <taxon>Ericaceae</taxon>
        <taxon>Ericoideae</taxon>
        <taxon>Rhodoreae</taxon>
        <taxon>Rhododendron</taxon>
    </lineage>
</organism>
<protein>
    <submittedName>
        <fullName evidence="1">Uncharacterized protein</fullName>
    </submittedName>
</protein>
<dbReference type="Proteomes" id="UP001062846">
    <property type="component" value="Chromosome 3"/>
</dbReference>
<proteinExistence type="predicted"/>
<comment type="caution">
    <text evidence="1">The sequence shown here is derived from an EMBL/GenBank/DDBJ whole genome shotgun (WGS) entry which is preliminary data.</text>
</comment>
<evidence type="ECO:0000313" key="2">
    <source>
        <dbReference type="Proteomes" id="UP001062846"/>
    </source>
</evidence>
<evidence type="ECO:0000313" key="1">
    <source>
        <dbReference type="EMBL" id="KAI8563842.1"/>
    </source>
</evidence>
<keyword evidence="2" id="KW-1185">Reference proteome</keyword>
<accession>A0ACC0PDS2</accession>
<name>A0ACC0PDS2_RHOML</name>